<dbReference type="InterPro" id="IPR036365">
    <property type="entry name" value="PGBD-like_sf"/>
</dbReference>
<evidence type="ECO:0000259" key="8">
    <source>
        <dbReference type="SMART" id="SM00245"/>
    </source>
</evidence>
<dbReference type="Gene3D" id="2.30.42.10">
    <property type="match status" value="1"/>
</dbReference>
<evidence type="ECO:0000256" key="5">
    <source>
        <dbReference type="RuleBase" id="RU004404"/>
    </source>
</evidence>
<dbReference type="Proteomes" id="UP000013777">
    <property type="component" value="Unassembled WGS sequence"/>
</dbReference>
<dbReference type="HOGENOM" id="CLU_017295_3_0_9"/>
<dbReference type="eggNOG" id="COG0793">
    <property type="taxonomic scope" value="Bacteria"/>
</dbReference>
<dbReference type="InterPro" id="IPR004447">
    <property type="entry name" value="Peptidase_S41A"/>
</dbReference>
<evidence type="ECO:0000313" key="10">
    <source>
        <dbReference type="Proteomes" id="UP000013777"/>
    </source>
</evidence>
<dbReference type="EMBL" id="AJAP01000012">
    <property type="protein sequence ID" value="EOH86830.1"/>
    <property type="molecule type" value="Genomic_DNA"/>
</dbReference>
<dbReference type="PATRIC" id="fig|1158606.3.peg.1249"/>
<dbReference type="SUPFAM" id="SSF52096">
    <property type="entry name" value="ClpP/crotonase"/>
    <property type="match status" value="1"/>
</dbReference>
<sequence>MVKKTIKISVPQLVISLILVAGLFAGGGFWLAKNDSPKSETSQVQKENAEDLTAVYQLYQTIQQNYYDDVDKETLVQGALKGMTEALDDPYSTYLDATGSAALNESLADSFEGIGATLILQEEWPAIAQTPIKETPAAKAGLKVEDRITAVDGDTTKGLSLDEVVAKIRGEKGTEVTLTIQRGQDTFDVAVTRDVIPVETVHGQLDETNETVGYVQITTFGTGTAKELKETIKDLRKAGAKSFILDVRQNPGGLLETVQEMASMFLDDGKVIVQFEDSQGARTKTVASSELDGGFKVTEPVVVLVDGNSASAAEIFAAALKESANRPVIGTKTFGKGTMQQVADLDEDSELKLTVAKWLTPKGTWVNEKGLAPTIEADYPSFAYLTPISRSANYQLGDRGQEIDYLNQFLAALDYPTSGDSFNEATQAALKEIQAKNNLPVTGTLDGETADAIELALNASLKGQDFAYQKGIEELTN</sequence>
<feature type="domain" description="PDZ" evidence="7">
    <location>
        <begin position="112"/>
        <end position="184"/>
    </location>
</feature>
<keyword evidence="3 5" id="KW-0378">Hydrolase</keyword>
<dbReference type="InterPro" id="IPR055210">
    <property type="entry name" value="CtpA/B_N"/>
</dbReference>
<dbReference type="InterPro" id="IPR036366">
    <property type="entry name" value="PGBDSf"/>
</dbReference>
<dbReference type="SMART" id="SM00245">
    <property type="entry name" value="TSPc"/>
    <property type="match status" value="1"/>
</dbReference>
<keyword evidence="2 5" id="KW-0645">Protease</keyword>
<dbReference type="NCBIfam" id="TIGR00225">
    <property type="entry name" value="prc"/>
    <property type="match status" value="1"/>
</dbReference>
<gene>
    <name evidence="9" type="ORF">UAS_01292</name>
</gene>
<dbReference type="GO" id="GO:0004175">
    <property type="term" value="F:endopeptidase activity"/>
    <property type="evidence" value="ECO:0007669"/>
    <property type="project" value="TreeGrafter"/>
</dbReference>
<reference evidence="9 10" key="1">
    <citation type="submission" date="2013-02" db="EMBL/GenBank/DDBJ databases">
        <title>The Genome Sequence of Enterococcus asini ATCC_700915.</title>
        <authorList>
            <consortium name="The Broad Institute Genome Sequencing Platform"/>
            <consortium name="The Broad Institute Genome Sequencing Center for Infectious Disease"/>
            <person name="Earl A.M."/>
            <person name="Gilmore M.S."/>
            <person name="Lebreton F."/>
            <person name="Walker B."/>
            <person name="Young S.K."/>
            <person name="Zeng Q."/>
            <person name="Gargeya S."/>
            <person name="Fitzgerald M."/>
            <person name="Haas B."/>
            <person name="Abouelleil A."/>
            <person name="Alvarado L."/>
            <person name="Arachchi H.M."/>
            <person name="Berlin A.M."/>
            <person name="Chapman S.B."/>
            <person name="Dewar J."/>
            <person name="Goldberg J."/>
            <person name="Griggs A."/>
            <person name="Gujja S."/>
            <person name="Hansen M."/>
            <person name="Howarth C."/>
            <person name="Imamovic A."/>
            <person name="Larimer J."/>
            <person name="McCowan C."/>
            <person name="Murphy C."/>
            <person name="Neiman D."/>
            <person name="Pearson M."/>
            <person name="Priest M."/>
            <person name="Roberts A."/>
            <person name="Saif S."/>
            <person name="Shea T."/>
            <person name="Sisk P."/>
            <person name="Sykes S."/>
            <person name="Wortman J."/>
            <person name="Nusbaum C."/>
            <person name="Birren B."/>
        </authorList>
    </citation>
    <scope>NUCLEOTIDE SEQUENCE [LARGE SCALE GENOMIC DNA]</scope>
    <source>
        <strain evidence="9 10">ATCC 700915</strain>
    </source>
</reference>
<dbReference type="Gene3D" id="3.30.750.44">
    <property type="match status" value="1"/>
</dbReference>
<feature type="domain" description="Tail specific protease" evidence="8">
    <location>
        <begin position="184"/>
        <end position="378"/>
    </location>
</feature>
<keyword evidence="6" id="KW-0812">Transmembrane</keyword>
<evidence type="ECO:0000256" key="1">
    <source>
        <dbReference type="ARBA" id="ARBA00009179"/>
    </source>
</evidence>
<dbReference type="GeneID" id="78365465"/>
<keyword evidence="4 5" id="KW-0720">Serine protease</keyword>
<dbReference type="RefSeq" id="WP_010753934.1">
    <property type="nucleotide sequence ID" value="NZ_ASVU01000001.1"/>
</dbReference>
<proteinExistence type="inferred from homology"/>
<dbReference type="GO" id="GO:0008236">
    <property type="term" value="F:serine-type peptidase activity"/>
    <property type="evidence" value="ECO:0007669"/>
    <property type="project" value="UniProtKB-KW"/>
</dbReference>
<dbReference type="SMART" id="SM00228">
    <property type="entry name" value="PDZ"/>
    <property type="match status" value="1"/>
</dbReference>
<evidence type="ECO:0000259" key="7">
    <source>
        <dbReference type="SMART" id="SM00228"/>
    </source>
</evidence>
<feature type="transmembrane region" description="Helical" evidence="6">
    <location>
        <begin position="12"/>
        <end position="32"/>
    </location>
</feature>
<keyword evidence="6" id="KW-1133">Transmembrane helix</keyword>
<dbReference type="STRING" id="57732.RU94_GL001413"/>
<dbReference type="Pfam" id="PF01471">
    <property type="entry name" value="PG_binding_1"/>
    <property type="match status" value="1"/>
</dbReference>
<protein>
    <submittedName>
        <fullName evidence="9">C-terminal processing peptidase</fullName>
    </submittedName>
</protein>
<dbReference type="InterPro" id="IPR001478">
    <property type="entry name" value="PDZ"/>
</dbReference>
<evidence type="ECO:0000256" key="6">
    <source>
        <dbReference type="SAM" id="Phobius"/>
    </source>
</evidence>
<keyword evidence="10" id="KW-1185">Reference proteome</keyword>
<dbReference type="PANTHER" id="PTHR32060:SF30">
    <property type="entry name" value="CARBOXY-TERMINAL PROCESSING PROTEASE CTPA"/>
    <property type="match status" value="1"/>
</dbReference>
<evidence type="ECO:0000256" key="4">
    <source>
        <dbReference type="ARBA" id="ARBA00022825"/>
    </source>
</evidence>
<dbReference type="GO" id="GO:0007165">
    <property type="term" value="P:signal transduction"/>
    <property type="evidence" value="ECO:0007669"/>
    <property type="project" value="TreeGrafter"/>
</dbReference>
<keyword evidence="6" id="KW-0472">Membrane</keyword>
<dbReference type="CDD" id="cd06782">
    <property type="entry name" value="cpPDZ_CPP-like"/>
    <property type="match status" value="1"/>
</dbReference>
<dbReference type="Gene3D" id="1.10.101.10">
    <property type="entry name" value="PGBD-like superfamily/PGBD"/>
    <property type="match status" value="1"/>
</dbReference>
<comment type="caution">
    <text evidence="9">The sequence shown here is derived from an EMBL/GenBank/DDBJ whole genome shotgun (WGS) entry which is preliminary data.</text>
</comment>
<dbReference type="Pfam" id="PF22694">
    <property type="entry name" value="CtpB_N-like"/>
    <property type="match status" value="1"/>
</dbReference>
<dbReference type="Pfam" id="PF03572">
    <property type="entry name" value="Peptidase_S41"/>
    <property type="match status" value="1"/>
</dbReference>
<dbReference type="GO" id="GO:0030288">
    <property type="term" value="C:outer membrane-bounded periplasmic space"/>
    <property type="evidence" value="ECO:0007669"/>
    <property type="project" value="TreeGrafter"/>
</dbReference>
<dbReference type="InterPro" id="IPR029045">
    <property type="entry name" value="ClpP/crotonase-like_dom_sf"/>
</dbReference>
<dbReference type="SUPFAM" id="SSF47090">
    <property type="entry name" value="PGBD-like"/>
    <property type="match status" value="1"/>
</dbReference>
<comment type="similarity">
    <text evidence="1 5">Belongs to the peptidase S41A family.</text>
</comment>
<name>R2RU26_9ENTE</name>
<dbReference type="Pfam" id="PF17820">
    <property type="entry name" value="PDZ_6"/>
    <property type="match status" value="1"/>
</dbReference>
<dbReference type="InterPro" id="IPR036034">
    <property type="entry name" value="PDZ_sf"/>
</dbReference>
<accession>R2RU26</accession>
<evidence type="ECO:0000256" key="3">
    <source>
        <dbReference type="ARBA" id="ARBA00022801"/>
    </source>
</evidence>
<dbReference type="GO" id="GO:0006508">
    <property type="term" value="P:proteolysis"/>
    <property type="evidence" value="ECO:0007669"/>
    <property type="project" value="UniProtKB-KW"/>
</dbReference>
<organism evidence="9 10">
    <name type="scientific">Enterococcus asini ATCC 700915</name>
    <dbReference type="NCBI Taxonomy" id="1158606"/>
    <lineage>
        <taxon>Bacteria</taxon>
        <taxon>Bacillati</taxon>
        <taxon>Bacillota</taxon>
        <taxon>Bacilli</taxon>
        <taxon>Lactobacillales</taxon>
        <taxon>Enterococcaceae</taxon>
        <taxon>Enterococcus</taxon>
    </lineage>
</organism>
<evidence type="ECO:0000256" key="2">
    <source>
        <dbReference type="ARBA" id="ARBA00022670"/>
    </source>
</evidence>
<dbReference type="CDD" id="cd07560">
    <property type="entry name" value="Peptidase_S41_CPP"/>
    <property type="match status" value="1"/>
</dbReference>
<dbReference type="OrthoDB" id="9812068at2"/>
<dbReference type="SUPFAM" id="SSF50156">
    <property type="entry name" value="PDZ domain-like"/>
    <property type="match status" value="1"/>
</dbReference>
<dbReference type="Gene3D" id="3.90.226.10">
    <property type="entry name" value="2-enoyl-CoA Hydratase, Chain A, domain 1"/>
    <property type="match status" value="1"/>
</dbReference>
<evidence type="ECO:0000313" key="9">
    <source>
        <dbReference type="EMBL" id="EOH86830.1"/>
    </source>
</evidence>
<dbReference type="PANTHER" id="PTHR32060">
    <property type="entry name" value="TAIL-SPECIFIC PROTEASE"/>
    <property type="match status" value="1"/>
</dbReference>
<dbReference type="AlphaFoldDB" id="R2RU26"/>
<dbReference type="InterPro" id="IPR041489">
    <property type="entry name" value="PDZ_6"/>
</dbReference>
<dbReference type="InterPro" id="IPR002477">
    <property type="entry name" value="Peptidoglycan-bd-like"/>
</dbReference>
<dbReference type="InterPro" id="IPR005151">
    <property type="entry name" value="Tail-specific_protease"/>
</dbReference>